<feature type="transmembrane region" description="Helical" evidence="8">
    <location>
        <begin position="165"/>
        <end position="187"/>
    </location>
</feature>
<feature type="transmembrane region" description="Helical" evidence="8">
    <location>
        <begin position="258"/>
        <end position="282"/>
    </location>
</feature>
<feature type="transmembrane region" description="Helical" evidence="8">
    <location>
        <begin position="288"/>
        <end position="311"/>
    </location>
</feature>
<name>A0A0H3HI24_KLEM8</name>
<dbReference type="PANTHER" id="PTHR30472:SF24">
    <property type="entry name" value="FERRIC ENTEROBACTIN TRANSPORT SYSTEM PERMEASE PROTEIN FEPG"/>
    <property type="match status" value="1"/>
</dbReference>
<evidence type="ECO:0000313" key="10">
    <source>
        <dbReference type="Proteomes" id="UP000007843"/>
    </source>
</evidence>
<dbReference type="PANTHER" id="PTHR30472">
    <property type="entry name" value="FERRIC ENTEROBACTIN TRANSPORT SYSTEM PERMEASE PROTEIN"/>
    <property type="match status" value="1"/>
</dbReference>
<dbReference type="RefSeq" id="WP_014229679.1">
    <property type="nucleotide sequence ID" value="NC_016612.1"/>
</dbReference>
<feature type="transmembrane region" description="Helical" evidence="8">
    <location>
        <begin position="323"/>
        <end position="344"/>
    </location>
</feature>
<dbReference type="InterPro" id="IPR037294">
    <property type="entry name" value="ABC_BtuC-like"/>
</dbReference>
<proteinExistence type="inferred from homology"/>
<evidence type="ECO:0000256" key="6">
    <source>
        <dbReference type="ARBA" id="ARBA00022989"/>
    </source>
</evidence>
<comment type="similarity">
    <text evidence="2">Belongs to the binding-protein-dependent transport system permease family. FecCD subfamily.</text>
</comment>
<evidence type="ECO:0000256" key="1">
    <source>
        <dbReference type="ARBA" id="ARBA00004651"/>
    </source>
</evidence>
<evidence type="ECO:0000256" key="8">
    <source>
        <dbReference type="SAM" id="Phobius"/>
    </source>
</evidence>
<dbReference type="CDD" id="cd06550">
    <property type="entry name" value="TM_ABC_iron-siderophores_like"/>
    <property type="match status" value="1"/>
</dbReference>
<feature type="transmembrane region" description="Helical" evidence="8">
    <location>
        <begin position="21"/>
        <end position="43"/>
    </location>
</feature>
<keyword evidence="6 8" id="KW-1133">Transmembrane helix</keyword>
<dbReference type="Pfam" id="PF01032">
    <property type="entry name" value="FecCD"/>
    <property type="match status" value="1"/>
</dbReference>
<dbReference type="GO" id="GO:0005886">
    <property type="term" value="C:plasma membrane"/>
    <property type="evidence" value="ECO:0007669"/>
    <property type="project" value="UniProtKB-SubCell"/>
</dbReference>
<protein>
    <submittedName>
        <fullName evidence="9">Iron ABC transporter permease</fullName>
    </submittedName>
</protein>
<dbReference type="GO" id="GO:0033214">
    <property type="term" value="P:siderophore-iron import into cell"/>
    <property type="evidence" value="ECO:0007669"/>
    <property type="project" value="TreeGrafter"/>
</dbReference>
<dbReference type="Gene3D" id="1.10.3470.10">
    <property type="entry name" value="ABC transporter involved in vitamin B12 uptake, BtuC"/>
    <property type="match status" value="1"/>
</dbReference>
<dbReference type="EMBL" id="CP003218">
    <property type="protein sequence ID" value="AEX06236.1"/>
    <property type="molecule type" value="Genomic_DNA"/>
</dbReference>
<dbReference type="InterPro" id="IPR000522">
    <property type="entry name" value="ABC_transptr_permease_BtuC"/>
</dbReference>
<dbReference type="KEGG" id="kox:KOX_22590"/>
<dbReference type="AlphaFoldDB" id="A0A0H3HI24"/>
<dbReference type="FunFam" id="1.10.3470.10:FF:000001">
    <property type="entry name" value="Vitamin B12 ABC transporter permease BtuC"/>
    <property type="match status" value="1"/>
</dbReference>
<feature type="transmembrane region" description="Helical" evidence="8">
    <location>
        <begin position="83"/>
        <end position="100"/>
    </location>
</feature>
<dbReference type="PATRIC" id="fig|1006551.4.peg.4525"/>
<feature type="transmembrane region" description="Helical" evidence="8">
    <location>
        <begin position="137"/>
        <end position="158"/>
    </location>
</feature>
<comment type="subcellular location">
    <subcellularLocation>
        <location evidence="1">Cell membrane</location>
        <topology evidence="1">Multi-pass membrane protein</topology>
    </subcellularLocation>
</comment>
<evidence type="ECO:0000256" key="2">
    <source>
        <dbReference type="ARBA" id="ARBA00007935"/>
    </source>
</evidence>
<feature type="transmembrane region" description="Helical" evidence="8">
    <location>
        <begin position="112"/>
        <end position="131"/>
    </location>
</feature>
<sequence>MKSAVRRAGFRPLTCGRWHILLRPAAVKIAAVALLVILLLALFSLTRGSFPMPSGTLFRALLGADIVGEQQRFILFDIRLPRLFMALLCGAMLGLAGAAMQSITRNGLADPGLIGVKEGASIVVLALVLFFPAVGLVWRPLAGMLGGVLVALLVLALARDCSRPRFILIGIGVSWTLAAAVGIFMTTADVRDVQTAMIWLAGSLHAATWPLLAVAFCWALPGALILFLTARAADAALLGDRTAIGLGVRLQQLTLLRFFAPVLLTSASVSCVGSLGFVGLMAPHMARFLLRGGQVALLCGSALVGALLVLATDTIGRLAFAPLQIPAGIVIALVGCPFFIVLLWRRRDAL</sequence>
<organism evidence="9 10">
    <name type="scientific">Klebsiella michiganensis (strain ATCC 8724 / DSM 4798 / JCM 20051 / NBRC 3318 / NRRL B-199 / KCTC 1686 / BUCSAV 143 / CCM 1901)</name>
    <dbReference type="NCBI Taxonomy" id="1006551"/>
    <lineage>
        <taxon>Bacteria</taxon>
        <taxon>Pseudomonadati</taxon>
        <taxon>Pseudomonadota</taxon>
        <taxon>Gammaproteobacteria</taxon>
        <taxon>Enterobacterales</taxon>
        <taxon>Enterobacteriaceae</taxon>
        <taxon>Klebsiella/Raoultella group</taxon>
        <taxon>Klebsiella</taxon>
    </lineage>
</organism>
<dbReference type="Proteomes" id="UP000007843">
    <property type="component" value="Chromosome"/>
</dbReference>
<evidence type="ECO:0000313" key="9">
    <source>
        <dbReference type="EMBL" id="AEX06236.1"/>
    </source>
</evidence>
<evidence type="ECO:0000256" key="5">
    <source>
        <dbReference type="ARBA" id="ARBA00022692"/>
    </source>
</evidence>
<dbReference type="GO" id="GO:0022857">
    <property type="term" value="F:transmembrane transporter activity"/>
    <property type="evidence" value="ECO:0007669"/>
    <property type="project" value="InterPro"/>
</dbReference>
<keyword evidence="5 8" id="KW-0812">Transmembrane</keyword>
<dbReference type="HOGENOM" id="CLU_013016_1_1_6"/>
<evidence type="ECO:0000256" key="3">
    <source>
        <dbReference type="ARBA" id="ARBA00022448"/>
    </source>
</evidence>
<gene>
    <name evidence="9" type="ordered locus">KOX_22590</name>
</gene>
<reference evidence="9 10" key="1">
    <citation type="journal article" date="2012" name="J. Bacteriol.">
        <title>Complete genome sequence of Klebsiella oxytoca KCTC 1686, used in production of 2,3-butanediol.</title>
        <authorList>
            <person name="Shin S.H."/>
            <person name="Kim S."/>
            <person name="Kim J.Y."/>
            <person name="Lee S."/>
            <person name="Um Y."/>
            <person name="Oh M.K."/>
            <person name="Kim Y.R."/>
            <person name="Lee J."/>
            <person name="Yang K.S."/>
        </authorList>
    </citation>
    <scope>NUCLEOTIDE SEQUENCE [LARGE SCALE GENOMIC DNA]</scope>
    <source>
        <strain evidence="10">ATCC 8724 / DSM 4798 / JCM 20051 / NBRC 3318 / NRRL B-199 / KCTC 1686</strain>
    </source>
</reference>
<dbReference type="SUPFAM" id="SSF81345">
    <property type="entry name" value="ABC transporter involved in vitamin B12 uptake, BtuC"/>
    <property type="match status" value="1"/>
</dbReference>
<evidence type="ECO:0000256" key="7">
    <source>
        <dbReference type="ARBA" id="ARBA00023136"/>
    </source>
</evidence>
<keyword evidence="3" id="KW-0813">Transport</keyword>
<accession>A0A0H3HI24</accession>
<feature type="transmembrane region" description="Helical" evidence="8">
    <location>
        <begin position="207"/>
        <end position="228"/>
    </location>
</feature>
<evidence type="ECO:0000256" key="4">
    <source>
        <dbReference type="ARBA" id="ARBA00022475"/>
    </source>
</evidence>
<keyword evidence="4" id="KW-1003">Cell membrane</keyword>
<keyword evidence="7 8" id="KW-0472">Membrane</keyword>